<gene>
    <name evidence="1" type="ORF">EV182_003454</name>
</gene>
<accession>A0ACC1HGA5</accession>
<name>A0ACC1HGA5_9FUNG</name>
<evidence type="ECO:0000313" key="2">
    <source>
        <dbReference type="Proteomes" id="UP001145114"/>
    </source>
</evidence>
<reference evidence="1" key="1">
    <citation type="submission" date="2022-06" db="EMBL/GenBank/DDBJ databases">
        <title>Phylogenomic reconstructions and comparative analyses of Kickxellomycotina fungi.</title>
        <authorList>
            <person name="Reynolds N.K."/>
            <person name="Stajich J.E."/>
            <person name="Barry K."/>
            <person name="Grigoriev I.V."/>
            <person name="Crous P."/>
            <person name="Smith M.E."/>
        </authorList>
    </citation>
    <scope>NUCLEOTIDE SEQUENCE</scope>
    <source>
        <strain evidence="1">RSA 2271</strain>
    </source>
</reference>
<organism evidence="1 2">
    <name type="scientific">Spiromyces aspiralis</name>
    <dbReference type="NCBI Taxonomy" id="68401"/>
    <lineage>
        <taxon>Eukaryota</taxon>
        <taxon>Fungi</taxon>
        <taxon>Fungi incertae sedis</taxon>
        <taxon>Zoopagomycota</taxon>
        <taxon>Kickxellomycotina</taxon>
        <taxon>Kickxellomycetes</taxon>
        <taxon>Kickxellales</taxon>
        <taxon>Kickxellaceae</taxon>
        <taxon>Spiromyces</taxon>
    </lineage>
</organism>
<keyword evidence="2" id="KW-1185">Reference proteome</keyword>
<proteinExistence type="predicted"/>
<dbReference type="EMBL" id="JAMZIH010006041">
    <property type="protein sequence ID" value="KAJ1674351.1"/>
    <property type="molecule type" value="Genomic_DNA"/>
</dbReference>
<sequence>MKDQLDAQERALSVAYCTMRVLREEVQRSVLDTASLADHVLQRMVGENRQDAHDLEQRVAGRGDDSDECDSGIAAAPGGRVEELSRMMAQVMSIEAHIKADESFFMDRLADLELTHRSEVERRQILSDLENLQLTIMNQQILDATEEMQRKHQQQVSGLREQIEAEYAEKTKQRIISEARLQKQVNELTKRIKELEEERLALGAAKEHRGETDVAEIESLREQNADLAMQLETHKTAVGVELEQYEAELERINALASMYLDKLESSEKEMAELVEEVRELQQTAYEAESEKNAMAERLKWQIDWLKSNYALAYQEMNRLMTDNSQLAGHQNLRQKIRYVERLKEENIDLRREKMTLAKARDEWRSKASQLERELEAYKAVEVVRRRVGGGSGGRAWSATAAMPRPPAAQWQRFGEKKRRLRDDLGGSKGNEDDDGVAADDAQKENNINSQNQQLSVTSKVSRLLETKPRQLLLRDDIEVDENRTTGNGR</sequence>
<evidence type="ECO:0000313" key="1">
    <source>
        <dbReference type="EMBL" id="KAJ1674351.1"/>
    </source>
</evidence>
<dbReference type="Proteomes" id="UP001145114">
    <property type="component" value="Unassembled WGS sequence"/>
</dbReference>
<comment type="caution">
    <text evidence="1">The sequence shown here is derived from an EMBL/GenBank/DDBJ whole genome shotgun (WGS) entry which is preliminary data.</text>
</comment>
<protein>
    <submittedName>
        <fullName evidence="1">Uncharacterized protein</fullName>
    </submittedName>
</protein>